<reference evidence="2 3" key="1">
    <citation type="journal article" date="2018" name="Front. Microbiol.">
        <title>Genome Sequencing of Streptomyces atratus SCSIOZH16 and Activation Production of Nocardamine via Metabolic Engineering.</title>
        <authorList>
            <person name="Li Y."/>
            <person name="Zhang C."/>
            <person name="Liu C."/>
            <person name="Ju J."/>
            <person name="Ma J."/>
        </authorList>
    </citation>
    <scope>NUCLEOTIDE SEQUENCE [LARGE SCALE GENOMIC DNA]</scope>
    <source>
        <strain evidence="2 3">SCSIO_ZH16</strain>
    </source>
</reference>
<dbReference type="AlphaFoldDB" id="A0A2Z5J7E5"/>
<dbReference type="Proteomes" id="UP000252698">
    <property type="component" value="Chromosome"/>
</dbReference>
<dbReference type="KEGG" id="sata:C5746_03860"/>
<organism evidence="2 3">
    <name type="scientific">Streptomyces atratus</name>
    <dbReference type="NCBI Taxonomy" id="1893"/>
    <lineage>
        <taxon>Bacteria</taxon>
        <taxon>Bacillati</taxon>
        <taxon>Actinomycetota</taxon>
        <taxon>Actinomycetes</taxon>
        <taxon>Kitasatosporales</taxon>
        <taxon>Streptomycetaceae</taxon>
        <taxon>Streptomyces</taxon>
    </lineage>
</organism>
<evidence type="ECO:0000313" key="3">
    <source>
        <dbReference type="Proteomes" id="UP000252698"/>
    </source>
</evidence>
<evidence type="ECO:0000313" key="2">
    <source>
        <dbReference type="EMBL" id="AXE76234.1"/>
    </source>
</evidence>
<dbReference type="GeneID" id="95517687"/>
<feature type="compositionally biased region" description="Low complexity" evidence="1">
    <location>
        <begin position="33"/>
        <end position="50"/>
    </location>
</feature>
<dbReference type="EMBL" id="CP027306">
    <property type="protein sequence ID" value="AXE76234.1"/>
    <property type="molecule type" value="Genomic_DNA"/>
</dbReference>
<protein>
    <submittedName>
        <fullName evidence="2">Uncharacterized protein</fullName>
    </submittedName>
</protein>
<proteinExistence type="predicted"/>
<gene>
    <name evidence="2" type="ORF">C5746_03860</name>
</gene>
<name>A0A2Z5J7E5_STRAR</name>
<dbReference type="RefSeq" id="WP_114242899.1">
    <property type="nucleotide sequence ID" value="NZ_CP027306.1"/>
</dbReference>
<sequence length="102" mass="10520">MRDPGTSDSRTTLPVTCVWTGSAITHSTRPSHPTTVPGTNTGTTSLSTGCPVVPRASVPVRAPGPDHSLAHAGSGTDIFRRRSDEAGTAALRPQLVLTFGAE</sequence>
<feature type="region of interest" description="Disordered" evidence="1">
    <location>
        <begin position="24"/>
        <end position="50"/>
    </location>
</feature>
<accession>A0A2Z5J7E5</accession>
<evidence type="ECO:0000256" key="1">
    <source>
        <dbReference type="SAM" id="MobiDB-lite"/>
    </source>
</evidence>